<protein>
    <submittedName>
        <fullName evidence="7">Sugar isomerase</fullName>
    </submittedName>
</protein>
<feature type="transmembrane region" description="Helical" evidence="6">
    <location>
        <begin position="475"/>
        <end position="500"/>
    </location>
</feature>
<feature type="transmembrane region" description="Helical" evidence="6">
    <location>
        <begin position="21"/>
        <end position="42"/>
    </location>
</feature>
<evidence type="ECO:0000313" key="7">
    <source>
        <dbReference type="EMBL" id="PDX83401.1"/>
    </source>
</evidence>
<evidence type="ECO:0000256" key="5">
    <source>
        <dbReference type="ARBA" id="ARBA00023136"/>
    </source>
</evidence>
<feature type="transmembrane region" description="Helical" evidence="6">
    <location>
        <begin position="139"/>
        <end position="162"/>
    </location>
</feature>
<gene>
    <name evidence="7" type="ORF">CGS59_10965</name>
</gene>
<feature type="transmembrane region" description="Helical" evidence="6">
    <location>
        <begin position="394"/>
        <end position="415"/>
    </location>
</feature>
<dbReference type="PANTHER" id="PTHR30250">
    <property type="entry name" value="PST FAMILY PREDICTED COLANIC ACID TRANSPORTER"/>
    <property type="match status" value="1"/>
</dbReference>
<dbReference type="RefSeq" id="WP_097779960.1">
    <property type="nucleotide sequence ID" value="NZ_NMTZ01000026.1"/>
</dbReference>
<proteinExistence type="predicted"/>
<evidence type="ECO:0000313" key="8">
    <source>
        <dbReference type="Proteomes" id="UP000220480"/>
    </source>
</evidence>
<feature type="transmembrane region" description="Helical" evidence="6">
    <location>
        <begin position="351"/>
        <end position="373"/>
    </location>
</feature>
<keyword evidence="5 6" id="KW-0472">Membrane</keyword>
<reference evidence="7 8" key="1">
    <citation type="journal article" date="2017" name="Front. Microbiol.">
        <title>New Insights into the Diversity of the Genus Faecalibacterium.</title>
        <authorList>
            <person name="Benevides L."/>
            <person name="Burman S."/>
            <person name="Martin R."/>
            <person name="Robert V."/>
            <person name="Thomas M."/>
            <person name="Miquel S."/>
            <person name="Chain F."/>
            <person name="Sokol H."/>
            <person name="Bermudez-Humaran L.G."/>
            <person name="Morrison M."/>
            <person name="Langella P."/>
            <person name="Azevedo V.A."/>
            <person name="Chatel J.M."/>
            <person name="Soares S."/>
        </authorList>
    </citation>
    <scope>NUCLEOTIDE SEQUENCE [LARGE SCALE GENOMIC DNA]</scope>
    <source>
        <strain evidence="7 8">CNCM I 4644</strain>
    </source>
</reference>
<dbReference type="PANTHER" id="PTHR30250:SF26">
    <property type="entry name" value="PSMA PROTEIN"/>
    <property type="match status" value="1"/>
</dbReference>
<organism evidence="7 8">
    <name type="scientific">Faecalibacterium prausnitzii</name>
    <dbReference type="NCBI Taxonomy" id="853"/>
    <lineage>
        <taxon>Bacteria</taxon>
        <taxon>Bacillati</taxon>
        <taxon>Bacillota</taxon>
        <taxon>Clostridia</taxon>
        <taxon>Eubacteriales</taxon>
        <taxon>Oscillospiraceae</taxon>
        <taxon>Faecalibacterium</taxon>
    </lineage>
</organism>
<comment type="subcellular location">
    <subcellularLocation>
        <location evidence="1">Cell membrane</location>
        <topology evidence="1">Multi-pass membrane protein</topology>
    </subcellularLocation>
</comment>
<dbReference type="EMBL" id="NMTZ01000026">
    <property type="protein sequence ID" value="PDX83401.1"/>
    <property type="molecule type" value="Genomic_DNA"/>
</dbReference>
<dbReference type="Proteomes" id="UP000220480">
    <property type="component" value="Unassembled WGS sequence"/>
</dbReference>
<feature type="transmembrane region" description="Helical" evidence="6">
    <location>
        <begin position="174"/>
        <end position="193"/>
    </location>
</feature>
<name>A0A2A7AWK8_9FIRM</name>
<dbReference type="GO" id="GO:0005886">
    <property type="term" value="C:plasma membrane"/>
    <property type="evidence" value="ECO:0007669"/>
    <property type="project" value="UniProtKB-SubCell"/>
</dbReference>
<feature type="transmembrane region" description="Helical" evidence="6">
    <location>
        <begin position="199"/>
        <end position="219"/>
    </location>
</feature>
<keyword evidence="7" id="KW-0413">Isomerase</keyword>
<evidence type="ECO:0000256" key="4">
    <source>
        <dbReference type="ARBA" id="ARBA00022989"/>
    </source>
</evidence>
<dbReference type="InterPro" id="IPR050833">
    <property type="entry name" value="Poly_Biosynth_Transport"/>
</dbReference>
<feature type="transmembrane region" description="Helical" evidence="6">
    <location>
        <begin position="257"/>
        <end position="275"/>
    </location>
</feature>
<evidence type="ECO:0000256" key="3">
    <source>
        <dbReference type="ARBA" id="ARBA00022692"/>
    </source>
</evidence>
<feature type="transmembrane region" description="Helical" evidence="6">
    <location>
        <begin position="319"/>
        <end position="339"/>
    </location>
</feature>
<evidence type="ECO:0000256" key="1">
    <source>
        <dbReference type="ARBA" id="ARBA00004651"/>
    </source>
</evidence>
<accession>A0A2A7AWK8</accession>
<keyword evidence="4 6" id="KW-1133">Transmembrane helix</keyword>
<feature type="transmembrane region" description="Helical" evidence="6">
    <location>
        <begin position="449"/>
        <end position="469"/>
    </location>
</feature>
<evidence type="ECO:0000256" key="2">
    <source>
        <dbReference type="ARBA" id="ARBA00022475"/>
    </source>
</evidence>
<feature type="transmembrane region" description="Helical" evidence="6">
    <location>
        <begin position="62"/>
        <end position="83"/>
    </location>
</feature>
<sequence length="515" mass="57588">MKGQDITVDNSLNKKGRMFRAKLNIVISLFRQIVTLLCGIIVPKLLISAYGSEAYGATTSITQFLAYVTLLEGGIGGVARAALYKPLANNDKNTVSAIVYEIKHFFRIIGIIFLIYVLILACGFKTLAHVQCFDWLTTFLLVLVISISTFAQYFIGISYAVLLQAAQLSYITDAINIVATVLNTVLTVGLVYIDSNLVMVKLVSSCVFVLRPVLMWIFVQRKFDVRTNIKPEKTYLTQKWDGLAQHIAYFLHTNTDIAVLTIFSNLTVVAVYSVYNMIVSHIQSLVSSFSTGMEALFGDMLARSEMKTLHETFDYYDTLISYITTTIFSITIVMIIPFVKIYTSGVNDANYIEPLFSVVLILAAIVACLRTPYHNMTIAAGHFKQTQNAAYGEAIINISLSLVLVVKCGLIGVAIGTLVATSFRMIYYAVYLTNHIFNRPISKFIKRETVNFVIVILISIAGKMFIGAWMVDNYFGWVLCSVIIALIAIAISSVINYIFYREQFSIAIKKMVRRR</sequence>
<keyword evidence="3 6" id="KW-0812">Transmembrane</keyword>
<feature type="transmembrane region" description="Helical" evidence="6">
    <location>
        <begin position="104"/>
        <end position="127"/>
    </location>
</feature>
<dbReference type="AlphaFoldDB" id="A0A2A7AWK8"/>
<comment type="caution">
    <text evidence="7">The sequence shown here is derived from an EMBL/GenBank/DDBJ whole genome shotgun (WGS) entry which is preliminary data.</text>
</comment>
<dbReference type="GO" id="GO:0016853">
    <property type="term" value="F:isomerase activity"/>
    <property type="evidence" value="ECO:0007669"/>
    <property type="project" value="UniProtKB-KW"/>
</dbReference>
<evidence type="ECO:0000256" key="6">
    <source>
        <dbReference type="SAM" id="Phobius"/>
    </source>
</evidence>
<keyword evidence="2" id="KW-1003">Cell membrane</keyword>